<accession>A0ABQ1ZIR7</accession>
<dbReference type="Proteomes" id="UP000605427">
    <property type="component" value="Unassembled WGS sequence"/>
</dbReference>
<organism evidence="2 3">
    <name type="scientific">Saccharibacillus endophyticus</name>
    <dbReference type="NCBI Taxonomy" id="2060666"/>
    <lineage>
        <taxon>Bacteria</taxon>
        <taxon>Bacillati</taxon>
        <taxon>Bacillota</taxon>
        <taxon>Bacilli</taxon>
        <taxon>Bacillales</taxon>
        <taxon>Paenibacillaceae</taxon>
        <taxon>Saccharibacillus</taxon>
    </lineage>
</organism>
<evidence type="ECO:0000256" key="1">
    <source>
        <dbReference type="SAM" id="SignalP"/>
    </source>
</evidence>
<dbReference type="Gene3D" id="3.40.190.10">
    <property type="entry name" value="Periplasmic binding protein-like II"/>
    <property type="match status" value="2"/>
</dbReference>
<name>A0ABQ1ZIR7_9BACL</name>
<dbReference type="InterPro" id="IPR006059">
    <property type="entry name" value="SBP"/>
</dbReference>
<feature type="chain" id="PRO_5045159878" evidence="1">
    <location>
        <begin position="27"/>
        <end position="451"/>
    </location>
</feature>
<keyword evidence="1" id="KW-0732">Signal</keyword>
<dbReference type="PROSITE" id="PS51257">
    <property type="entry name" value="PROKAR_LIPOPROTEIN"/>
    <property type="match status" value="1"/>
</dbReference>
<protein>
    <submittedName>
        <fullName evidence="2">Solute-binding protein</fullName>
    </submittedName>
</protein>
<dbReference type="Pfam" id="PF01547">
    <property type="entry name" value="SBP_bac_1"/>
    <property type="match status" value="1"/>
</dbReference>
<feature type="signal peptide" evidence="1">
    <location>
        <begin position="1"/>
        <end position="26"/>
    </location>
</feature>
<proteinExistence type="predicted"/>
<sequence length="451" mass="48809">MSMFSKKGKRWMTGLSALTVTLLLSACSGGSGGPAAQQAGGGETSETTGGQTELRMMWWGDQKRADTTNQAIKLFEQKNPDIKVMGEFAPSTGYFDKLNTQLASGTAPDVFFLGGNVTDYASKGVLLDLTPYVGNELKLEQMDQSLVEYGTLGGKLVNVSAGANARGIVVNKTLFEKAGMPIPEDGWNWDDYARISKELSDKLDGVAGTYNFTFDGMDIFLKQNGKQLYDMENEALGFEEADILPWYQYWDETTQNGGVVSPEMQVSNPPNDTAKTLLITSGVGMTLIPSNQLAAFQNLTEDELILVQVPRGPKGTGVVFESSQGLSAYAKTEHPEAVAKLIDFWINDADAAKILGSDRGVPVTAANRELLQKDASPADLIVYDYTSRVSEAAEKENFVVSYNIPGGAEFTKLGETTVQEIGFGRKSVEQAVSDFYKGAQQIFAKNKTSAQ</sequence>
<gene>
    <name evidence="2" type="ORF">GCM10007362_02110</name>
</gene>
<dbReference type="InterPro" id="IPR050490">
    <property type="entry name" value="Bact_solute-bd_prot1"/>
</dbReference>
<keyword evidence="3" id="KW-1185">Reference proteome</keyword>
<dbReference type="PANTHER" id="PTHR43649">
    <property type="entry name" value="ARABINOSE-BINDING PROTEIN-RELATED"/>
    <property type="match status" value="1"/>
</dbReference>
<dbReference type="SUPFAM" id="SSF53850">
    <property type="entry name" value="Periplasmic binding protein-like II"/>
    <property type="match status" value="1"/>
</dbReference>
<evidence type="ECO:0000313" key="2">
    <source>
        <dbReference type="EMBL" id="GGH68275.1"/>
    </source>
</evidence>
<dbReference type="PANTHER" id="PTHR43649:SF11">
    <property type="entry name" value="ABC TRANSPORTER SUBSTRATE-BINDING PROTEIN YESO-RELATED"/>
    <property type="match status" value="1"/>
</dbReference>
<dbReference type="EMBL" id="BMDD01000001">
    <property type="protein sequence ID" value="GGH68275.1"/>
    <property type="molecule type" value="Genomic_DNA"/>
</dbReference>
<reference evidence="3" key="1">
    <citation type="journal article" date="2019" name="Int. J. Syst. Evol. Microbiol.">
        <title>The Global Catalogue of Microorganisms (GCM) 10K type strain sequencing project: providing services to taxonomists for standard genome sequencing and annotation.</title>
        <authorList>
            <consortium name="The Broad Institute Genomics Platform"/>
            <consortium name="The Broad Institute Genome Sequencing Center for Infectious Disease"/>
            <person name="Wu L."/>
            <person name="Ma J."/>
        </authorList>
    </citation>
    <scope>NUCLEOTIDE SEQUENCE [LARGE SCALE GENOMIC DNA]</scope>
    <source>
        <strain evidence="3">CCM 8702</strain>
    </source>
</reference>
<evidence type="ECO:0000313" key="3">
    <source>
        <dbReference type="Proteomes" id="UP000605427"/>
    </source>
</evidence>
<comment type="caution">
    <text evidence="2">The sequence shown here is derived from an EMBL/GenBank/DDBJ whole genome shotgun (WGS) entry which is preliminary data.</text>
</comment>